<evidence type="ECO:0000256" key="1">
    <source>
        <dbReference type="SAM" id="Phobius"/>
    </source>
</evidence>
<dbReference type="KEGG" id="psuu:Psuf_085600"/>
<evidence type="ECO:0000313" key="2">
    <source>
        <dbReference type="EMBL" id="BCB91247.1"/>
    </source>
</evidence>
<gene>
    <name evidence="2" type="ORF">Psuf_085600</name>
</gene>
<dbReference type="InterPro" id="IPR017850">
    <property type="entry name" value="Alkaline_phosphatase_core_sf"/>
</dbReference>
<keyword evidence="3" id="KW-1185">Reference proteome</keyword>
<accession>A0A6F8YYM6</accession>
<keyword evidence="1" id="KW-0812">Transmembrane</keyword>
<sequence>MAAVAGALLGVLAVVRLLDMGFLSVLDRPFDLVLDWVLFDDALVVLRDSVGQAGAVGAVVGAVVLALALPVLAAFSVVRLSTVAAMHRTAATRVVGAVAAAWVALAVVGVEIVPGEPVAARDTAVLAYDHGRQVVSSLRDRQEFAGEAEVDAFRDVPPDQLLAGLRGKNVVLVFVESYGRSAVEDPEFAPQVGALLDEGTRRLATAGYGSRSGWLTSPTSGGGSWLAQSTLLSGLWINNQQRFRTVTSSDRLTLTGAFGRADWDIVGVMPGITRAWPEGRFYGFDRVYDLHTLGYRGLGFSWATMPDQFTMLAYERLENAKPGHPPLMSVIPLVSSHGPWTPLPKWLDWDQVGDGSIYINEARVGDPPEEVWKDPERVRTQYRLSVEYTLNTLVSYVEKFGDDDLVMVFLGDHQPARIVTGPDASRDVPISILARDPAVLDRISSWGWQDGIKPGPQSPVWRMDTFRDRFLTAYAH</sequence>
<protein>
    <recommendedName>
        <fullName evidence="4">Sulfatase</fullName>
    </recommendedName>
</protein>
<evidence type="ECO:0008006" key="4">
    <source>
        <dbReference type="Google" id="ProtNLM"/>
    </source>
</evidence>
<dbReference type="EMBL" id="AP022871">
    <property type="protein sequence ID" value="BCB91247.1"/>
    <property type="molecule type" value="Genomic_DNA"/>
</dbReference>
<feature type="transmembrane region" description="Helical" evidence="1">
    <location>
        <begin position="55"/>
        <end position="78"/>
    </location>
</feature>
<reference evidence="2 3" key="1">
    <citation type="submission" date="2020-03" db="EMBL/GenBank/DDBJ databases">
        <title>Whole genome shotgun sequence of Phytohabitans suffuscus NBRC 105367.</title>
        <authorList>
            <person name="Komaki H."/>
            <person name="Tamura T."/>
        </authorList>
    </citation>
    <scope>NUCLEOTIDE SEQUENCE [LARGE SCALE GENOMIC DNA]</scope>
    <source>
        <strain evidence="2 3">NBRC 105367</strain>
    </source>
</reference>
<dbReference type="Gene3D" id="3.40.720.10">
    <property type="entry name" value="Alkaline Phosphatase, subunit A"/>
    <property type="match status" value="1"/>
</dbReference>
<keyword evidence="1" id="KW-0472">Membrane</keyword>
<proteinExistence type="predicted"/>
<dbReference type="Proteomes" id="UP000503011">
    <property type="component" value="Chromosome"/>
</dbReference>
<feature type="transmembrane region" description="Helical" evidence="1">
    <location>
        <begin position="90"/>
        <end position="110"/>
    </location>
</feature>
<dbReference type="SUPFAM" id="SSF53649">
    <property type="entry name" value="Alkaline phosphatase-like"/>
    <property type="match status" value="1"/>
</dbReference>
<name>A0A6F8YYM6_9ACTN</name>
<keyword evidence="1" id="KW-1133">Transmembrane helix</keyword>
<dbReference type="AlphaFoldDB" id="A0A6F8YYM6"/>
<organism evidence="2 3">
    <name type="scientific">Phytohabitans suffuscus</name>
    <dbReference type="NCBI Taxonomy" id="624315"/>
    <lineage>
        <taxon>Bacteria</taxon>
        <taxon>Bacillati</taxon>
        <taxon>Actinomycetota</taxon>
        <taxon>Actinomycetes</taxon>
        <taxon>Micromonosporales</taxon>
        <taxon>Micromonosporaceae</taxon>
    </lineage>
</organism>
<evidence type="ECO:0000313" key="3">
    <source>
        <dbReference type="Proteomes" id="UP000503011"/>
    </source>
</evidence>
<reference evidence="2 3" key="2">
    <citation type="submission" date="2020-03" db="EMBL/GenBank/DDBJ databases">
        <authorList>
            <person name="Ichikawa N."/>
            <person name="Kimura A."/>
            <person name="Kitahashi Y."/>
            <person name="Uohara A."/>
        </authorList>
    </citation>
    <scope>NUCLEOTIDE SEQUENCE [LARGE SCALE GENOMIC DNA]</scope>
    <source>
        <strain evidence="2 3">NBRC 105367</strain>
    </source>
</reference>